<dbReference type="GO" id="GO:0090110">
    <property type="term" value="P:COPII-coated vesicle cargo loading"/>
    <property type="evidence" value="ECO:0007669"/>
    <property type="project" value="TreeGrafter"/>
</dbReference>
<gene>
    <name evidence="1" type="ORF">B296_00047475</name>
</gene>
<dbReference type="SUPFAM" id="SSF82919">
    <property type="entry name" value="Zn-finger domain of Sec23/24"/>
    <property type="match status" value="1"/>
</dbReference>
<name>A0A426YZC9_ENSVE</name>
<comment type="caution">
    <text evidence="1">The sequence shown here is derived from an EMBL/GenBank/DDBJ whole genome shotgun (WGS) entry which is preliminary data.</text>
</comment>
<dbReference type="PANTHER" id="PTHR13803:SF4">
    <property type="entry name" value="SECRETORY 24CD, ISOFORM C"/>
    <property type="match status" value="1"/>
</dbReference>
<evidence type="ECO:0000313" key="1">
    <source>
        <dbReference type="EMBL" id="RRT57073.1"/>
    </source>
</evidence>
<accession>A0A426YZC9</accession>
<organism evidence="1 2">
    <name type="scientific">Ensete ventricosum</name>
    <name type="common">Abyssinian banana</name>
    <name type="synonym">Musa ensete</name>
    <dbReference type="NCBI Taxonomy" id="4639"/>
    <lineage>
        <taxon>Eukaryota</taxon>
        <taxon>Viridiplantae</taxon>
        <taxon>Streptophyta</taxon>
        <taxon>Embryophyta</taxon>
        <taxon>Tracheophyta</taxon>
        <taxon>Spermatophyta</taxon>
        <taxon>Magnoliopsida</taxon>
        <taxon>Liliopsida</taxon>
        <taxon>Zingiberales</taxon>
        <taxon>Musaceae</taxon>
        <taxon>Ensete</taxon>
    </lineage>
</organism>
<dbReference type="PANTHER" id="PTHR13803">
    <property type="entry name" value="SEC24-RELATED PROTEIN"/>
    <property type="match status" value="1"/>
</dbReference>
<protein>
    <submittedName>
        <fullName evidence="1">Uncharacterized protein</fullName>
    </submittedName>
</protein>
<dbReference type="GO" id="GO:0030127">
    <property type="term" value="C:COPII vesicle coat"/>
    <property type="evidence" value="ECO:0007669"/>
    <property type="project" value="InterPro"/>
</dbReference>
<dbReference type="Proteomes" id="UP000287651">
    <property type="component" value="Unassembled WGS sequence"/>
</dbReference>
<proteinExistence type="predicted"/>
<dbReference type="GO" id="GO:0008270">
    <property type="term" value="F:zinc ion binding"/>
    <property type="evidence" value="ECO:0007669"/>
    <property type="project" value="InterPro"/>
</dbReference>
<dbReference type="InterPro" id="IPR036174">
    <property type="entry name" value="Znf_Sec23_Sec24_sf"/>
</dbReference>
<dbReference type="GO" id="GO:0000149">
    <property type="term" value="F:SNARE binding"/>
    <property type="evidence" value="ECO:0007669"/>
    <property type="project" value="TreeGrafter"/>
</dbReference>
<dbReference type="EMBL" id="AMZH03009341">
    <property type="protein sequence ID" value="RRT57073.1"/>
    <property type="molecule type" value="Genomic_DNA"/>
</dbReference>
<dbReference type="Gene3D" id="2.30.30.380">
    <property type="entry name" value="Zn-finger domain of Sec23/24"/>
    <property type="match status" value="1"/>
</dbReference>
<dbReference type="InterPro" id="IPR050550">
    <property type="entry name" value="SEC23_SEC24_subfamily"/>
</dbReference>
<evidence type="ECO:0000313" key="2">
    <source>
        <dbReference type="Proteomes" id="UP000287651"/>
    </source>
</evidence>
<dbReference type="GO" id="GO:0006886">
    <property type="term" value="P:intracellular protein transport"/>
    <property type="evidence" value="ECO:0007669"/>
    <property type="project" value="InterPro"/>
</dbReference>
<feature type="non-terminal residue" evidence="1">
    <location>
        <position position="1"/>
    </location>
</feature>
<sequence>SAGRPVCTARYRALPLGFTNDTPRDYYCNLGPDGRRRDADERPELCRGTVEFVATREYMVDNGRFRLSPLATGRYQPGCALATTRKCEKKQERRRIKRENIGHCRSLIARWRLGFFFATFFVTSWRRLRPENLRTTSRMRRTSRGGDFFAVVFSSSPSQVIRKRGGLDDVAEPSPHPCCEEKTRRCRLLF</sequence>
<reference evidence="1 2" key="1">
    <citation type="journal article" date="2014" name="Agronomy (Basel)">
        <title>A Draft Genome Sequence for Ensete ventricosum, the Drought-Tolerant Tree Against Hunger.</title>
        <authorList>
            <person name="Harrison J."/>
            <person name="Moore K.A."/>
            <person name="Paszkiewicz K."/>
            <person name="Jones T."/>
            <person name="Grant M."/>
            <person name="Ambacheew D."/>
            <person name="Muzemil S."/>
            <person name="Studholme D.J."/>
        </authorList>
    </citation>
    <scope>NUCLEOTIDE SEQUENCE [LARGE SCALE GENOMIC DNA]</scope>
</reference>
<dbReference type="GO" id="GO:0070971">
    <property type="term" value="C:endoplasmic reticulum exit site"/>
    <property type="evidence" value="ECO:0007669"/>
    <property type="project" value="TreeGrafter"/>
</dbReference>
<dbReference type="AlphaFoldDB" id="A0A426YZC9"/>